<comment type="pathway">
    <text evidence="7">Porphyrin-containing compound metabolism; siroheme biosynthesis; precorrin-2 from uroporphyrinogen III: step 1/1.</text>
</comment>
<dbReference type="InterPro" id="IPR003043">
    <property type="entry name" value="Uropor_MeTrfase_CS"/>
</dbReference>
<dbReference type="InterPro" id="IPR014776">
    <property type="entry name" value="4pyrrole_Mease_sub2"/>
</dbReference>
<dbReference type="GO" id="GO:0032259">
    <property type="term" value="P:methylation"/>
    <property type="evidence" value="ECO:0007669"/>
    <property type="project" value="UniProtKB-KW"/>
</dbReference>
<dbReference type="AlphaFoldDB" id="A0A6M5YFL3"/>
<keyword evidence="10" id="KW-1185">Reference proteome</keyword>
<dbReference type="GO" id="GO:0019354">
    <property type="term" value="P:siroheme biosynthetic process"/>
    <property type="evidence" value="ECO:0007669"/>
    <property type="project" value="InterPro"/>
</dbReference>
<evidence type="ECO:0000313" key="9">
    <source>
        <dbReference type="EMBL" id="QJW91812.1"/>
    </source>
</evidence>
<dbReference type="InterPro" id="IPR035996">
    <property type="entry name" value="4pyrrol_Methylase_sf"/>
</dbReference>
<dbReference type="PANTHER" id="PTHR45790">
    <property type="entry name" value="SIROHEME SYNTHASE-RELATED"/>
    <property type="match status" value="1"/>
</dbReference>
<dbReference type="Gene3D" id="3.30.950.10">
    <property type="entry name" value="Methyltransferase, Cobalt-precorrin-4 Transmethylase, Domain 2"/>
    <property type="match status" value="1"/>
</dbReference>
<feature type="domain" description="Tetrapyrrole methylase" evidence="8">
    <location>
        <begin position="8"/>
        <end position="221"/>
    </location>
</feature>
<reference evidence="9 10" key="1">
    <citation type="submission" date="2020-05" db="EMBL/GenBank/DDBJ databases">
        <title>Genome sequencing of Spirosoma sp. TS118.</title>
        <authorList>
            <person name="Lee J.-H."/>
            <person name="Jeong S."/>
            <person name="Zhao L."/>
            <person name="Jung J.-H."/>
            <person name="Kim M.-K."/>
            <person name="Lim S."/>
        </authorList>
    </citation>
    <scope>NUCLEOTIDE SEQUENCE [LARGE SCALE GENOMIC DNA]</scope>
    <source>
        <strain evidence="9 10">TS118</strain>
    </source>
</reference>
<dbReference type="InterPro" id="IPR006366">
    <property type="entry name" value="CobA/CysG_C"/>
</dbReference>
<gene>
    <name evidence="9" type="primary">cobA</name>
    <name evidence="9" type="ORF">HNV11_21730</name>
</gene>
<dbReference type="NCBIfam" id="NF004790">
    <property type="entry name" value="PRK06136.1"/>
    <property type="match status" value="1"/>
</dbReference>
<sequence length="271" mass="28862">MNKLKQPKLTLVGAGPGDPDLITLKGVRALQTADVVLYDALVHPDLLQHAPESAERVFVGKRPWQPTGPANRCEFAQTDINHLIVQYAHSHGHVVRLKGGDPFVFGRGFEELVFAEDCGVETAVVPGLSSSYSVPALAGIPLTCRGVSESFWVLTGTTKDHRLSADIRAAVQSTATLVILMGMKHLPEIVALLSDAGREKVPMAIIQNGSRADERMAMAPASAILGAVEGHKLTNPAIIVIGEVVRLHSEWPLAGITVSDAAVEALALISR</sequence>
<protein>
    <recommendedName>
        <fullName evidence="2">uroporphyrinogen-III C-methyltransferase</fullName>
        <ecNumber evidence="2">2.1.1.107</ecNumber>
    </recommendedName>
</protein>
<dbReference type="PROSITE" id="PS00839">
    <property type="entry name" value="SUMT_1"/>
    <property type="match status" value="1"/>
</dbReference>
<evidence type="ECO:0000256" key="4">
    <source>
        <dbReference type="ARBA" id="ARBA00022679"/>
    </source>
</evidence>
<evidence type="ECO:0000256" key="7">
    <source>
        <dbReference type="ARBA" id="ARBA00025705"/>
    </source>
</evidence>
<keyword evidence="6" id="KW-0627">Porphyrin biosynthesis</keyword>
<dbReference type="InterPro" id="IPR000878">
    <property type="entry name" value="4pyrrol_Mease"/>
</dbReference>
<name>A0A6M5YFL3_9BACT</name>
<evidence type="ECO:0000256" key="1">
    <source>
        <dbReference type="ARBA" id="ARBA00005879"/>
    </source>
</evidence>
<dbReference type="PANTHER" id="PTHR45790:SF3">
    <property type="entry name" value="S-ADENOSYL-L-METHIONINE-DEPENDENT UROPORPHYRINOGEN III METHYLTRANSFERASE, CHLOROPLASTIC"/>
    <property type="match status" value="1"/>
</dbReference>
<accession>A0A6M5YFL3</accession>
<keyword evidence="4 9" id="KW-0808">Transferase</keyword>
<dbReference type="Gene3D" id="3.40.1010.10">
    <property type="entry name" value="Cobalt-precorrin-4 Transmethylase, Domain 1"/>
    <property type="match status" value="1"/>
</dbReference>
<dbReference type="InterPro" id="IPR050161">
    <property type="entry name" value="Siro_Cobalamin_biosynth"/>
</dbReference>
<dbReference type="SUPFAM" id="SSF53790">
    <property type="entry name" value="Tetrapyrrole methylase"/>
    <property type="match status" value="1"/>
</dbReference>
<dbReference type="Pfam" id="PF00590">
    <property type="entry name" value="TP_methylase"/>
    <property type="match status" value="1"/>
</dbReference>
<keyword evidence="3 9" id="KW-0489">Methyltransferase</keyword>
<dbReference type="Proteomes" id="UP000502756">
    <property type="component" value="Chromosome"/>
</dbReference>
<dbReference type="NCBIfam" id="TIGR01469">
    <property type="entry name" value="cobA_cysG_Cterm"/>
    <property type="match status" value="1"/>
</dbReference>
<evidence type="ECO:0000256" key="6">
    <source>
        <dbReference type="ARBA" id="ARBA00023244"/>
    </source>
</evidence>
<dbReference type="KEGG" id="stae:HNV11_21730"/>
<keyword evidence="5" id="KW-0949">S-adenosyl-L-methionine</keyword>
<evidence type="ECO:0000313" key="10">
    <source>
        <dbReference type="Proteomes" id="UP000502756"/>
    </source>
</evidence>
<dbReference type="FunFam" id="3.40.1010.10:FF:000001">
    <property type="entry name" value="Siroheme synthase"/>
    <property type="match status" value="1"/>
</dbReference>
<dbReference type="EMBL" id="CP053435">
    <property type="protein sequence ID" value="QJW91812.1"/>
    <property type="molecule type" value="Genomic_DNA"/>
</dbReference>
<dbReference type="EC" id="2.1.1.107" evidence="2"/>
<organism evidence="9 10">
    <name type="scientific">Spirosoma taeanense</name>
    <dbReference type="NCBI Taxonomy" id="2735870"/>
    <lineage>
        <taxon>Bacteria</taxon>
        <taxon>Pseudomonadati</taxon>
        <taxon>Bacteroidota</taxon>
        <taxon>Cytophagia</taxon>
        <taxon>Cytophagales</taxon>
        <taxon>Cytophagaceae</taxon>
        <taxon>Spirosoma</taxon>
    </lineage>
</organism>
<proteinExistence type="inferred from homology"/>
<comment type="similarity">
    <text evidence="1">Belongs to the precorrin methyltransferase family.</text>
</comment>
<evidence type="ECO:0000256" key="3">
    <source>
        <dbReference type="ARBA" id="ARBA00022603"/>
    </source>
</evidence>
<dbReference type="GO" id="GO:0004851">
    <property type="term" value="F:uroporphyrin-III C-methyltransferase activity"/>
    <property type="evidence" value="ECO:0007669"/>
    <property type="project" value="UniProtKB-EC"/>
</dbReference>
<dbReference type="RefSeq" id="WP_171741665.1">
    <property type="nucleotide sequence ID" value="NZ_CP053435.1"/>
</dbReference>
<dbReference type="InterPro" id="IPR014777">
    <property type="entry name" value="4pyrrole_Mease_sub1"/>
</dbReference>
<dbReference type="CDD" id="cd11642">
    <property type="entry name" value="SUMT"/>
    <property type="match status" value="1"/>
</dbReference>
<evidence type="ECO:0000256" key="5">
    <source>
        <dbReference type="ARBA" id="ARBA00022691"/>
    </source>
</evidence>
<evidence type="ECO:0000256" key="2">
    <source>
        <dbReference type="ARBA" id="ARBA00012162"/>
    </source>
</evidence>
<evidence type="ECO:0000259" key="8">
    <source>
        <dbReference type="Pfam" id="PF00590"/>
    </source>
</evidence>